<comment type="pathway">
    <text evidence="8">Amino-acid biosynthesis; L-threonine biosynthesis; L-threonine from L-aspartate: step 5/5.</text>
</comment>
<accession>A0A9E7M8V9</accession>
<evidence type="ECO:0000256" key="1">
    <source>
        <dbReference type="ARBA" id="ARBA00001933"/>
    </source>
</evidence>
<dbReference type="InterPro" id="IPR026260">
    <property type="entry name" value="Thr_Synthase_bac/arc"/>
</dbReference>
<evidence type="ECO:0000256" key="10">
    <source>
        <dbReference type="PIRSR" id="PIRSR038945-2"/>
    </source>
</evidence>
<dbReference type="Gene3D" id="3.40.50.1100">
    <property type="match status" value="2"/>
</dbReference>
<dbReference type="PANTHER" id="PTHR48078:SF6">
    <property type="entry name" value="L-THREONINE DEHYDRATASE CATABOLIC TDCB"/>
    <property type="match status" value="1"/>
</dbReference>
<evidence type="ECO:0000256" key="6">
    <source>
        <dbReference type="ARBA" id="ARBA00049144"/>
    </source>
</evidence>
<dbReference type="GO" id="GO:0006565">
    <property type="term" value="P:L-serine catabolic process"/>
    <property type="evidence" value="ECO:0007669"/>
    <property type="project" value="TreeGrafter"/>
</dbReference>
<organism evidence="13 14">
    <name type="scientific">Thermococcus argininiproducens</name>
    <dbReference type="NCBI Taxonomy" id="2866384"/>
    <lineage>
        <taxon>Archaea</taxon>
        <taxon>Methanobacteriati</taxon>
        <taxon>Methanobacteriota</taxon>
        <taxon>Thermococci</taxon>
        <taxon>Thermococcales</taxon>
        <taxon>Thermococcaceae</taxon>
        <taxon>Thermococcus</taxon>
    </lineage>
</organism>
<evidence type="ECO:0000256" key="4">
    <source>
        <dbReference type="ARBA" id="ARBA00022898"/>
    </source>
</evidence>
<evidence type="ECO:0000313" key="13">
    <source>
        <dbReference type="EMBL" id="USG99520.1"/>
    </source>
</evidence>
<dbReference type="GO" id="GO:0006567">
    <property type="term" value="P:L-threonine catabolic process"/>
    <property type="evidence" value="ECO:0007669"/>
    <property type="project" value="TreeGrafter"/>
</dbReference>
<evidence type="ECO:0000256" key="3">
    <source>
        <dbReference type="ARBA" id="ARBA00018679"/>
    </source>
</evidence>
<reference evidence="13 14" key="1">
    <citation type="submission" date="2021-08" db="EMBL/GenBank/DDBJ databases">
        <title>Thermococcus onnuriiensis IOH2.</title>
        <authorList>
            <person name="Park Y.-J."/>
        </authorList>
    </citation>
    <scope>NUCLEOTIDE SEQUENCE [LARGE SCALE GENOMIC DNA]</scope>
    <source>
        <strain evidence="13 14">IOH2</strain>
    </source>
</reference>
<dbReference type="GO" id="GO:0009088">
    <property type="term" value="P:threonine biosynthetic process"/>
    <property type="evidence" value="ECO:0007669"/>
    <property type="project" value="UniProtKB-UniRule"/>
</dbReference>
<dbReference type="PIRSF" id="PIRSF038945">
    <property type="entry name" value="Thr_synthase"/>
    <property type="match status" value="1"/>
</dbReference>
<feature type="modified residue" description="N6-(pyridoxal phosphate)lysine" evidence="10">
    <location>
        <position position="94"/>
    </location>
</feature>
<dbReference type="InterPro" id="IPR036052">
    <property type="entry name" value="TrpB-like_PALP_sf"/>
</dbReference>
<keyword evidence="4 8" id="KW-0663">Pyridoxal phosphate</keyword>
<evidence type="ECO:0000313" key="14">
    <source>
        <dbReference type="Proteomes" id="UP001056425"/>
    </source>
</evidence>
<dbReference type="GO" id="GO:0003941">
    <property type="term" value="F:L-serine ammonia-lyase activity"/>
    <property type="evidence" value="ECO:0007669"/>
    <property type="project" value="TreeGrafter"/>
</dbReference>
<evidence type="ECO:0000256" key="8">
    <source>
        <dbReference type="PIRNR" id="PIRNR038945"/>
    </source>
</evidence>
<evidence type="ECO:0000256" key="5">
    <source>
        <dbReference type="ARBA" id="ARBA00023239"/>
    </source>
</evidence>
<comment type="cofactor">
    <cofactor evidence="1 8 9">
        <name>pyridoxal 5'-phosphate</name>
        <dbReference type="ChEBI" id="CHEBI:597326"/>
    </cofactor>
</comment>
<proteinExistence type="inferred from homology"/>
<keyword evidence="14" id="KW-1185">Reference proteome</keyword>
<gene>
    <name evidence="13" type="primary">thrC</name>
    <name evidence="13" type="ORF">K1720_08380</name>
</gene>
<evidence type="ECO:0000256" key="11">
    <source>
        <dbReference type="PIRSR" id="PIRSR038945-3"/>
    </source>
</evidence>
<sequence length="389" mass="43283">MLKCTSCEREYSLRNAYQRCECGEPLELELFKSVPGIGRRVWERFSGFFPFELRPELSLGEGDTPLTKAKKLSRELGVKLYLKNETLNPTWSFKDRGTYLGIHRALQLGFKKIGTVSTGNMAASVAAYGARAGLETYVLVSSDIAEEKLKALALYGARIIKVQGDYGEIYYKSLKIGREKGIYFINSDDPFRVEGYKSMSFEIIEEVTPDYVVVPTSSGGLFRGIVKGFLELKESGLIEELPCFVVVQAEGCSPICKAFNGGKEKIERFENPHTIAHAIENPYPPSGNGVLRLLRGLKGLCVTVSDEEILEAQRELGREGLFVQPASATGIAAIRKLREKGIIEDGKIKENSRVVSILTGSGLKTLSHVERGRIKECWLEELEECLGYR</sequence>
<dbReference type="EMBL" id="CP080572">
    <property type="protein sequence ID" value="USG99520.1"/>
    <property type="molecule type" value="Genomic_DNA"/>
</dbReference>
<dbReference type="GO" id="GO:0004794">
    <property type="term" value="F:threonine deaminase activity"/>
    <property type="evidence" value="ECO:0007669"/>
    <property type="project" value="TreeGrafter"/>
</dbReference>
<dbReference type="EC" id="4.2.3.1" evidence="7 8"/>
<feature type="cross-link" description="Isoglutamyl lysine isopeptide (Lys-Gln) (interchain with Q-Cter in protein Pup)" evidence="11">
    <location>
        <position position="175"/>
    </location>
</feature>
<dbReference type="GO" id="GO:0004795">
    <property type="term" value="F:threonine synthase activity"/>
    <property type="evidence" value="ECO:0007669"/>
    <property type="project" value="UniProtKB-UniRule"/>
</dbReference>
<dbReference type="PANTHER" id="PTHR48078">
    <property type="entry name" value="THREONINE DEHYDRATASE, MITOCHONDRIAL-RELATED"/>
    <property type="match status" value="1"/>
</dbReference>
<keyword evidence="5 8" id="KW-0456">Lyase</keyword>
<evidence type="ECO:0000259" key="12">
    <source>
        <dbReference type="Pfam" id="PF00291"/>
    </source>
</evidence>
<dbReference type="InterPro" id="IPR004450">
    <property type="entry name" value="Thr_synthase-like"/>
</dbReference>
<dbReference type="KEGG" id="thei:K1720_08380"/>
<dbReference type="NCBIfam" id="TIGR00260">
    <property type="entry name" value="thrC"/>
    <property type="match status" value="1"/>
</dbReference>
<dbReference type="RefSeq" id="WP_251948507.1">
    <property type="nucleotide sequence ID" value="NZ_CP080572.1"/>
</dbReference>
<dbReference type="GeneID" id="72778358"/>
<comment type="function">
    <text evidence="8">Catalyzes the gamma-elimination of phosphate from L-phosphohomoserine and the beta-addition of water to produce L-threonine.</text>
</comment>
<feature type="domain" description="Tryptophan synthase beta chain-like PALP" evidence="12">
    <location>
        <begin position="58"/>
        <end position="360"/>
    </location>
</feature>
<dbReference type="Pfam" id="PF00291">
    <property type="entry name" value="PALP"/>
    <property type="match status" value="1"/>
</dbReference>
<dbReference type="Proteomes" id="UP001056425">
    <property type="component" value="Chromosome"/>
</dbReference>
<dbReference type="InterPro" id="IPR001926">
    <property type="entry name" value="TrpB-like_PALP"/>
</dbReference>
<dbReference type="GO" id="GO:0009097">
    <property type="term" value="P:isoleucine biosynthetic process"/>
    <property type="evidence" value="ECO:0007669"/>
    <property type="project" value="TreeGrafter"/>
</dbReference>
<dbReference type="InterPro" id="IPR050147">
    <property type="entry name" value="Ser/Thr_Dehydratase"/>
</dbReference>
<name>A0A9E7M8V9_9EURY</name>
<protein>
    <recommendedName>
        <fullName evidence="3 7">Threonine synthase</fullName>
        <ecNumber evidence="7 8">4.2.3.1</ecNumber>
    </recommendedName>
</protein>
<dbReference type="SUPFAM" id="SSF53686">
    <property type="entry name" value="Tryptophan synthase beta subunit-like PLP-dependent enzymes"/>
    <property type="match status" value="1"/>
</dbReference>
<dbReference type="CDD" id="cd01563">
    <property type="entry name" value="Thr-synth_1"/>
    <property type="match status" value="1"/>
</dbReference>
<keyword evidence="8" id="KW-0791">Threonine biosynthesis</keyword>
<comment type="catalytic activity">
    <reaction evidence="6 8">
        <text>O-phospho-L-homoserine + H2O = L-threonine + phosphate</text>
        <dbReference type="Rhea" id="RHEA:10840"/>
        <dbReference type="ChEBI" id="CHEBI:15377"/>
        <dbReference type="ChEBI" id="CHEBI:43474"/>
        <dbReference type="ChEBI" id="CHEBI:57590"/>
        <dbReference type="ChEBI" id="CHEBI:57926"/>
        <dbReference type="EC" id="4.2.3.1"/>
    </reaction>
</comment>
<dbReference type="AlphaFoldDB" id="A0A9E7M8V9"/>
<evidence type="ECO:0000256" key="2">
    <source>
        <dbReference type="ARBA" id="ARBA00005517"/>
    </source>
</evidence>
<comment type="similarity">
    <text evidence="2 8">Belongs to the threonine synthase family.</text>
</comment>
<keyword evidence="8" id="KW-0028">Amino-acid biosynthesis</keyword>
<evidence type="ECO:0000256" key="7">
    <source>
        <dbReference type="NCBIfam" id="TIGR00260"/>
    </source>
</evidence>
<feature type="binding site" evidence="9">
    <location>
        <position position="120"/>
    </location>
    <ligand>
        <name>pyridoxal 5'-phosphate</name>
        <dbReference type="ChEBI" id="CHEBI:597326"/>
    </ligand>
</feature>
<evidence type="ECO:0000256" key="9">
    <source>
        <dbReference type="PIRSR" id="PIRSR038945-1"/>
    </source>
</evidence>